<accession>A0A8S2F7B7</accession>
<gene>
    <name evidence="1" type="ORF">OVA965_LOCUS31693</name>
    <name evidence="2" type="ORF">TMI583_LOCUS32529</name>
</gene>
<dbReference type="Proteomes" id="UP000682733">
    <property type="component" value="Unassembled WGS sequence"/>
</dbReference>
<proteinExistence type="predicted"/>
<sequence>IYFLYSTTADIITSGSHPEEKTDSHGNQKLDRAIADQVVNYFEQDEIFLISSNKKDVIHPNQIPKTKRFMLMTIGETYVKFCKDNPDVQTNTLKFYHLRHDG</sequence>
<protein>
    <submittedName>
        <fullName evidence="1">Uncharacterized protein</fullName>
    </submittedName>
</protein>
<evidence type="ECO:0000313" key="1">
    <source>
        <dbReference type="EMBL" id="CAF1371470.1"/>
    </source>
</evidence>
<evidence type="ECO:0000313" key="3">
    <source>
        <dbReference type="Proteomes" id="UP000677228"/>
    </source>
</evidence>
<dbReference type="Proteomes" id="UP000677228">
    <property type="component" value="Unassembled WGS sequence"/>
</dbReference>
<dbReference type="AlphaFoldDB" id="A0A8S2F7B7"/>
<reference evidence="1" key="1">
    <citation type="submission" date="2021-02" db="EMBL/GenBank/DDBJ databases">
        <authorList>
            <person name="Nowell W R."/>
        </authorList>
    </citation>
    <scope>NUCLEOTIDE SEQUENCE</scope>
</reference>
<dbReference type="EMBL" id="CAJNOK010024059">
    <property type="protein sequence ID" value="CAF1371470.1"/>
    <property type="molecule type" value="Genomic_DNA"/>
</dbReference>
<organism evidence="1 3">
    <name type="scientific">Didymodactylos carnosus</name>
    <dbReference type="NCBI Taxonomy" id="1234261"/>
    <lineage>
        <taxon>Eukaryota</taxon>
        <taxon>Metazoa</taxon>
        <taxon>Spiralia</taxon>
        <taxon>Gnathifera</taxon>
        <taxon>Rotifera</taxon>
        <taxon>Eurotatoria</taxon>
        <taxon>Bdelloidea</taxon>
        <taxon>Philodinida</taxon>
        <taxon>Philodinidae</taxon>
        <taxon>Didymodactylos</taxon>
    </lineage>
</organism>
<evidence type="ECO:0000313" key="2">
    <source>
        <dbReference type="EMBL" id="CAF4180594.1"/>
    </source>
</evidence>
<comment type="caution">
    <text evidence="1">The sequence shown here is derived from an EMBL/GenBank/DDBJ whole genome shotgun (WGS) entry which is preliminary data.</text>
</comment>
<name>A0A8S2F7B7_9BILA</name>
<dbReference type="EMBL" id="CAJOBA010045731">
    <property type="protein sequence ID" value="CAF4180594.1"/>
    <property type="molecule type" value="Genomic_DNA"/>
</dbReference>
<feature type="non-terminal residue" evidence="1">
    <location>
        <position position="1"/>
    </location>
</feature>